<dbReference type="PANTHER" id="PTHR45831:SF2">
    <property type="entry name" value="LD24721P"/>
    <property type="match status" value="1"/>
</dbReference>
<comment type="caution">
    <text evidence="5">The sequence shown here is derived from an EMBL/GenBank/DDBJ whole genome shotgun (WGS) entry which is preliminary data.</text>
</comment>
<sequence length="187" mass="20273">MIDSATRLTSLLAAFAAALLLAPVAGQAAPVDMNGLYEQLADPDNPHWDRAESDILREWSKSGSPTMDLLLKRGREAIEAGDTTAAIEHLTALTDHAPDFAEGWYSRAMAYYRAGLYGPSLADLRHVLDLNPHHFAALTGLGTILEESGAPEDAMKAYRAALALNPHQDNVRQALERLEKDAEGVEI</sequence>
<dbReference type="Proteomes" id="UP000238338">
    <property type="component" value="Unassembled WGS sequence"/>
</dbReference>
<evidence type="ECO:0000313" key="6">
    <source>
        <dbReference type="Proteomes" id="UP000238338"/>
    </source>
</evidence>
<keyword evidence="4" id="KW-0732">Signal</keyword>
<keyword evidence="1" id="KW-0677">Repeat</keyword>
<organism evidence="5 6">
    <name type="scientific">Albidovulum denitrificans</name>
    <dbReference type="NCBI Taxonomy" id="404881"/>
    <lineage>
        <taxon>Bacteria</taxon>
        <taxon>Pseudomonadati</taxon>
        <taxon>Pseudomonadota</taxon>
        <taxon>Alphaproteobacteria</taxon>
        <taxon>Rhodobacterales</taxon>
        <taxon>Paracoccaceae</taxon>
        <taxon>Albidovulum</taxon>
    </lineage>
</organism>
<dbReference type="GO" id="GO:0060090">
    <property type="term" value="F:molecular adaptor activity"/>
    <property type="evidence" value="ECO:0007669"/>
    <property type="project" value="TreeGrafter"/>
</dbReference>
<protein>
    <submittedName>
        <fullName evidence="5">Tetratricopeptide repeat protein</fullName>
    </submittedName>
</protein>
<dbReference type="Pfam" id="PF13432">
    <property type="entry name" value="TPR_16"/>
    <property type="match status" value="2"/>
</dbReference>
<reference evidence="5 6" key="1">
    <citation type="submission" date="2018-02" db="EMBL/GenBank/DDBJ databases">
        <title>Genomic Encyclopedia of Archaeal and Bacterial Type Strains, Phase II (KMG-II): from individual species to whole genera.</title>
        <authorList>
            <person name="Goeker M."/>
        </authorList>
    </citation>
    <scope>NUCLEOTIDE SEQUENCE [LARGE SCALE GENOMIC DNA]</scope>
    <source>
        <strain evidence="5 6">DSM 18921</strain>
    </source>
</reference>
<evidence type="ECO:0000256" key="3">
    <source>
        <dbReference type="PROSITE-ProRule" id="PRU00339"/>
    </source>
</evidence>
<name>A0A2S8SDW8_9RHOB</name>
<dbReference type="InterPro" id="IPR047150">
    <property type="entry name" value="SGT"/>
</dbReference>
<dbReference type="Gene3D" id="1.25.40.10">
    <property type="entry name" value="Tetratricopeptide repeat domain"/>
    <property type="match status" value="1"/>
</dbReference>
<dbReference type="InterPro" id="IPR011990">
    <property type="entry name" value="TPR-like_helical_dom_sf"/>
</dbReference>
<accession>A0A2S8SDW8</accession>
<dbReference type="PANTHER" id="PTHR45831">
    <property type="entry name" value="LD24721P"/>
    <property type="match status" value="1"/>
</dbReference>
<dbReference type="GO" id="GO:0072380">
    <property type="term" value="C:TRC complex"/>
    <property type="evidence" value="ECO:0007669"/>
    <property type="project" value="TreeGrafter"/>
</dbReference>
<dbReference type="GO" id="GO:0006620">
    <property type="term" value="P:post-translational protein targeting to endoplasmic reticulum membrane"/>
    <property type="evidence" value="ECO:0007669"/>
    <property type="project" value="TreeGrafter"/>
</dbReference>
<evidence type="ECO:0000313" key="5">
    <source>
        <dbReference type="EMBL" id="PQV59041.1"/>
    </source>
</evidence>
<dbReference type="InterPro" id="IPR019734">
    <property type="entry name" value="TPR_rpt"/>
</dbReference>
<dbReference type="SMART" id="SM00028">
    <property type="entry name" value="TPR"/>
    <property type="match status" value="3"/>
</dbReference>
<dbReference type="PROSITE" id="PS50005">
    <property type="entry name" value="TPR"/>
    <property type="match status" value="2"/>
</dbReference>
<dbReference type="GO" id="GO:0016020">
    <property type="term" value="C:membrane"/>
    <property type="evidence" value="ECO:0007669"/>
    <property type="project" value="TreeGrafter"/>
</dbReference>
<keyword evidence="2 3" id="KW-0802">TPR repeat</keyword>
<evidence type="ECO:0000256" key="1">
    <source>
        <dbReference type="ARBA" id="ARBA00022737"/>
    </source>
</evidence>
<dbReference type="AlphaFoldDB" id="A0A2S8SDW8"/>
<feature type="repeat" description="TPR" evidence="3">
    <location>
        <begin position="135"/>
        <end position="168"/>
    </location>
</feature>
<dbReference type="EMBL" id="PVEP01000001">
    <property type="protein sequence ID" value="PQV59041.1"/>
    <property type="molecule type" value="Genomic_DNA"/>
</dbReference>
<dbReference type="SUPFAM" id="SSF48452">
    <property type="entry name" value="TPR-like"/>
    <property type="match status" value="1"/>
</dbReference>
<evidence type="ECO:0000256" key="4">
    <source>
        <dbReference type="SAM" id="SignalP"/>
    </source>
</evidence>
<proteinExistence type="predicted"/>
<feature type="signal peptide" evidence="4">
    <location>
        <begin position="1"/>
        <end position="28"/>
    </location>
</feature>
<feature type="chain" id="PRO_5015630781" evidence="4">
    <location>
        <begin position="29"/>
        <end position="187"/>
    </location>
</feature>
<gene>
    <name evidence="5" type="ORF">LX70_00861</name>
</gene>
<evidence type="ECO:0000256" key="2">
    <source>
        <dbReference type="ARBA" id="ARBA00022803"/>
    </source>
</evidence>
<keyword evidence="6" id="KW-1185">Reference proteome</keyword>
<feature type="repeat" description="TPR" evidence="3">
    <location>
        <begin position="101"/>
        <end position="134"/>
    </location>
</feature>